<feature type="domain" description="M23ase beta-sheet core" evidence="2">
    <location>
        <begin position="269"/>
        <end position="363"/>
    </location>
</feature>
<dbReference type="PATRIC" id="fig|1088721.3.peg.1710"/>
<keyword evidence="4" id="KW-1185">Reference proteome</keyword>
<dbReference type="CDD" id="cd12797">
    <property type="entry name" value="M23_peptidase"/>
    <property type="match status" value="1"/>
</dbReference>
<sequence>MNFTSAGAWLSRLRAKFPDREFIMRSDGQVRFIRISSAMQLSAVGGAVLLATAWCGSMGAVAFERWSATSEQAELLDREAKVATAESRVAKYRDGLDEVTSDLSRRQKFIEQMVEAHIGDLPEDKAEDETVSDSTPETAKSVSKVSAVLPEASELTRIESEQLAFVERLTRYADRRSESASNAIRKLGLNPSTIIAGSRRAEGGPLLRLATGKDGSLDPRFKRLGVSLARMDALENGLASIPQVKPARVAYVSSSYGYRADPFTGAAAFHAGLDFPGPKGSPIYAAAKGKITFVGRRQGYGNCIEISHGNGLMTRYGHLSAFKAKVGQKVDAGTVIAAMGSTGRSTGSHLHFEVRVNGRPVNPRPFLEAATNVQQEAR</sequence>
<evidence type="ECO:0000313" key="3">
    <source>
        <dbReference type="EMBL" id="EHJ61292.1"/>
    </source>
</evidence>
<accession>G6EBL0</accession>
<dbReference type="InterPro" id="IPR016047">
    <property type="entry name" value="M23ase_b-sheet_dom"/>
</dbReference>
<dbReference type="MEROPS" id="M23.009"/>
<dbReference type="FunFam" id="2.70.70.10:FF:000006">
    <property type="entry name" value="M23 family peptidase"/>
    <property type="match status" value="1"/>
</dbReference>
<organism evidence="3 4">
    <name type="scientific">Novosphingobium pentaromativorans US6-1</name>
    <dbReference type="NCBI Taxonomy" id="1088721"/>
    <lineage>
        <taxon>Bacteria</taxon>
        <taxon>Pseudomonadati</taxon>
        <taxon>Pseudomonadota</taxon>
        <taxon>Alphaproteobacteria</taxon>
        <taxon>Sphingomonadales</taxon>
        <taxon>Sphingomonadaceae</taxon>
        <taxon>Novosphingobium</taxon>
    </lineage>
</organism>
<comment type="caution">
    <text evidence="3">The sequence shown here is derived from an EMBL/GenBank/DDBJ whole genome shotgun (WGS) entry which is preliminary data.</text>
</comment>
<dbReference type="Gene3D" id="2.70.70.10">
    <property type="entry name" value="Glucose Permease (Domain IIA)"/>
    <property type="match status" value="1"/>
</dbReference>
<dbReference type="InterPro" id="IPR011055">
    <property type="entry name" value="Dup_hybrid_motif"/>
</dbReference>
<evidence type="ECO:0000256" key="1">
    <source>
        <dbReference type="ARBA" id="ARBA00022729"/>
    </source>
</evidence>
<dbReference type="GO" id="GO:0004222">
    <property type="term" value="F:metalloendopeptidase activity"/>
    <property type="evidence" value="ECO:0007669"/>
    <property type="project" value="TreeGrafter"/>
</dbReference>
<dbReference type="OrthoDB" id="9815245at2"/>
<dbReference type="STRING" id="1088721.JI59_11425"/>
<gene>
    <name evidence="3" type="ORF">NSU_1731</name>
</gene>
<proteinExistence type="predicted"/>
<dbReference type="PANTHER" id="PTHR21666">
    <property type="entry name" value="PEPTIDASE-RELATED"/>
    <property type="match status" value="1"/>
</dbReference>
<reference evidence="3 4" key="1">
    <citation type="journal article" date="2012" name="J. Bacteriol.">
        <title>Genome sequence of benzo(a)pyrene-degrading bacterium Novosphingobium pentaromativorans US6-1.</title>
        <authorList>
            <person name="Luo Y.R."/>
            <person name="Kang S.G."/>
            <person name="Kim S.J."/>
            <person name="Kim M.R."/>
            <person name="Li N."/>
            <person name="Lee J.H."/>
            <person name="Kwon K.K."/>
        </authorList>
    </citation>
    <scope>NUCLEOTIDE SEQUENCE [LARGE SCALE GENOMIC DNA]</scope>
    <source>
        <strain evidence="3 4">US6-1</strain>
    </source>
</reference>
<dbReference type="PANTHER" id="PTHR21666:SF289">
    <property type="entry name" value="L-ALA--D-GLU ENDOPEPTIDASE"/>
    <property type="match status" value="1"/>
</dbReference>
<evidence type="ECO:0000259" key="2">
    <source>
        <dbReference type="Pfam" id="PF01551"/>
    </source>
</evidence>
<dbReference type="AlphaFoldDB" id="G6EBL0"/>
<dbReference type="EMBL" id="AGFM01000024">
    <property type="protein sequence ID" value="EHJ61292.1"/>
    <property type="molecule type" value="Genomic_DNA"/>
</dbReference>
<dbReference type="eggNOG" id="COG0739">
    <property type="taxonomic scope" value="Bacteria"/>
</dbReference>
<evidence type="ECO:0000313" key="4">
    <source>
        <dbReference type="Proteomes" id="UP000004030"/>
    </source>
</evidence>
<keyword evidence="1" id="KW-0732">Signal</keyword>
<name>G6EBL0_9SPHN</name>
<dbReference type="Proteomes" id="UP000004030">
    <property type="component" value="Unassembled WGS sequence"/>
</dbReference>
<dbReference type="InterPro" id="IPR050570">
    <property type="entry name" value="Cell_wall_metabolism_enzyme"/>
</dbReference>
<dbReference type="Pfam" id="PF01551">
    <property type="entry name" value="Peptidase_M23"/>
    <property type="match status" value="1"/>
</dbReference>
<dbReference type="SUPFAM" id="SSF51261">
    <property type="entry name" value="Duplicated hybrid motif"/>
    <property type="match status" value="1"/>
</dbReference>
<dbReference type="KEGG" id="npn:JI59_11425"/>
<protein>
    <submittedName>
        <fullName evidence="3">Peptidase M23B</fullName>
    </submittedName>
</protein>
<dbReference type="RefSeq" id="WP_007012646.1">
    <property type="nucleotide sequence ID" value="NZ_AGFM01000024.1"/>
</dbReference>